<evidence type="ECO:0000256" key="1">
    <source>
        <dbReference type="ARBA" id="ARBA00022737"/>
    </source>
</evidence>
<feature type="domain" description="K Homology" evidence="4">
    <location>
        <begin position="308"/>
        <end position="381"/>
    </location>
</feature>
<evidence type="ECO:0000313" key="5">
    <source>
        <dbReference type="EMBL" id="KAL3637810.1"/>
    </source>
</evidence>
<dbReference type="Proteomes" id="UP001632038">
    <property type="component" value="Unassembled WGS sequence"/>
</dbReference>
<dbReference type="AlphaFoldDB" id="A0ABD3DA90"/>
<keyword evidence="6" id="KW-1185">Reference proteome</keyword>
<evidence type="ECO:0000259" key="4">
    <source>
        <dbReference type="SMART" id="SM00322"/>
    </source>
</evidence>
<evidence type="ECO:0000313" key="6">
    <source>
        <dbReference type="Proteomes" id="UP001632038"/>
    </source>
</evidence>
<dbReference type="SUPFAM" id="SSF54791">
    <property type="entry name" value="Eukaryotic type KH-domain (KH-domain type I)"/>
    <property type="match status" value="4"/>
</dbReference>
<dbReference type="InterPro" id="IPR036612">
    <property type="entry name" value="KH_dom_type_1_sf"/>
</dbReference>
<proteinExistence type="predicted"/>
<dbReference type="PROSITE" id="PS50084">
    <property type="entry name" value="KH_TYPE_1"/>
    <property type="match status" value="4"/>
</dbReference>
<keyword evidence="1" id="KW-0677">Repeat</keyword>
<dbReference type="Gene3D" id="3.30.1370.10">
    <property type="entry name" value="K Homology domain, type 1"/>
    <property type="match status" value="4"/>
</dbReference>
<evidence type="ECO:0000256" key="3">
    <source>
        <dbReference type="SAM" id="MobiDB-lite"/>
    </source>
</evidence>
<dbReference type="InterPro" id="IPR004087">
    <property type="entry name" value="KH_dom"/>
</dbReference>
<gene>
    <name evidence="5" type="ORF">CASFOL_018258</name>
</gene>
<feature type="domain" description="K Homology" evidence="4">
    <location>
        <begin position="44"/>
        <end position="114"/>
    </location>
</feature>
<dbReference type="PANTHER" id="PTHR10288">
    <property type="entry name" value="KH DOMAIN CONTAINING RNA BINDING PROTEIN"/>
    <property type="match status" value="1"/>
</dbReference>
<accession>A0ABD3DA90</accession>
<dbReference type="EMBL" id="JAVIJP010000023">
    <property type="protein sequence ID" value="KAL3637810.1"/>
    <property type="molecule type" value="Genomic_DNA"/>
</dbReference>
<feature type="region of interest" description="Disordered" evidence="3">
    <location>
        <begin position="604"/>
        <end position="633"/>
    </location>
</feature>
<dbReference type="SMART" id="SM00322">
    <property type="entry name" value="KH"/>
    <property type="match status" value="4"/>
</dbReference>
<feature type="compositionally biased region" description="Basic residues" evidence="3">
    <location>
        <begin position="17"/>
        <end position="29"/>
    </location>
</feature>
<keyword evidence="2" id="KW-0694">RNA-binding</keyword>
<dbReference type="InterPro" id="IPR004088">
    <property type="entry name" value="KH_dom_type_1"/>
</dbReference>
<dbReference type="CDD" id="cd22459">
    <property type="entry name" value="KH-I_PEPPER_rpt1_like"/>
    <property type="match status" value="2"/>
</dbReference>
<reference evidence="6" key="1">
    <citation type="journal article" date="2024" name="IScience">
        <title>Strigolactones Initiate the Formation of Haustorium-like Structures in Castilleja.</title>
        <authorList>
            <person name="Buerger M."/>
            <person name="Peterson D."/>
            <person name="Chory J."/>
        </authorList>
    </citation>
    <scope>NUCLEOTIDE SEQUENCE [LARGE SCALE GENOMIC DNA]</scope>
</reference>
<dbReference type="Pfam" id="PF00013">
    <property type="entry name" value="KH_1"/>
    <property type="match status" value="4"/>
</dbReference>
<name>A0ABD3DA90_9LAMI</name>
<feature type="region of interest" description="Disordered" evidence="3">
    <location>
        <begin position="232"/>
        <end position="255"/>
    </location>
</feature>
<feature type="region of interest" description="Disordered" evidence="3">
    <location>
        <begin position="14"/>
        <end position="36"/>
    </location>
</feature>
<feature type="domain" description="K Homology" evidence="4">
    <location>
        <begin position="390"/>
        <end position="466"/>
    </location>
</feature>
<dbReference type="GO" id="GO:0003723">
    <property type="term" value="F:RNA binding"/>
    <property type="evidence" value="ECO:0007669"/>
    <property type="project" value="UniProtKB-UniRule"/>
</dbReference>
<feature type="domain" description="K Homology" evidence="4">
    <location>
        <begin position="146"/>
        <end position="219"/>
    </location>
</feature>
<evidence type="ECO:0000256" key="2">
    <source>
        <dbReference type="PROSITE-ProRule" id="PRU00117"/>
    </source>
</evidence>
<protein>
    <recommendedName>
        <fullName evidence="4">K Homology domain-containing protein</fullName>
    </recommendedName>
</protein>
<sequence>MMERDRRYFLSSYSSPHFKRAGGPRKGKRSSAGNEEASENFHVSDIVYRILCQSDKIGSVIGKGGSIVRALRDETQARITVSDSVPGSDERVITILSPSDQRASRHSRINEAMEPHCAAQDALLKVHNRIVEQALRFTERGYGDETVVSARLLVSDVGCILGRKGDVIQRLRSETGANIRVLPLDHVAACAMSGDELVQISGIPAAVKKALYEISTILHWNLRRDRPPLSFRPPYASHPPHAHEDFRHPSPSTRNMLPPEYSTWLERDSDAHRMRPIPFEGGYEISPPAIRSDHFDGDTPPRNRETATEFTIKILCSADRIGSVIGKGGCNVRQIEQDTGASIHVDDASKQSNERVIRVSSFGSPLDRRSPTIDAILHLQNKTSEISEEGTITTKLIVAANKVGCLLGQGGHVINDMRRRTHADIRVFSKEGEKPRCVSADEELVQITGRSEIAKDALVEIASRLRMRCLRDDNIREEPASFRSLPGFGPEGNLRGGRPALSNTILPVSLRRYDHLQGGDREYEPRSFHAPPRATGYLDVDEAEFSSAPTTAGSRMAEFAGSRMNHPNRYPTGSDFVTSDHFNSPCNMYPASGSLAAHQDYPQRGAYQGYNSPHRAHPNYSVSPVRYENPNLYPDAYQDKYAQQGSYKNMRPQRGYNQY</sequence>
<organism evidence="5 6">
    <name type="scientific">Castilleja foliolosa</name>
    <dbReference type="NCBI Taxonomy" id="1961234"/>
    <lineage>
        <taxon>Eukaryota</taxon>
        <taxon>Viridiplantae</taxon>
        <taxon>Streptophyta</taxon>
        <taxon>Embryophyta</taxon>
        <taxon>Tracheophyta</taxon>
        <taxon>Spermatophyta</taxon>
        <taxon>Magnoliopsida</taxon>
        <taxon>eudicotyledons</taxon>
        <taxon>Gunneridae</taxon>
        <taxon>Pentapetalae</taxon>
        <taxon>asterids</taxon>
        <taxon>lamiids</taxon>
        <taxon>Lamiales</taxon>
        <taxon>Orobanchaceae</taxon>
        <taxon>Pedicularideae</taxon>
        <taxon>Castillejinae</taxon>
        <taxon>Castilleja</taxon>
    </lineage>
</organism>
<dbReference type="CDD" id="cd22460">
    <property type="entry name" value="KH-I_PEPPER_rpt2_like"/>
    <property type="match status" value="1"/>
</dbReference>
<comment type="caution">
    <text evidence="5">The sequence shown here is derived from an EMBL/GenBank/DDBJ whole genome shotgun (WGS) entry which is preliminary data.</text>
</comment>